<proteinExistence type="predicted"/>
<reference evidence="2" key="1">
    <citation type="journal article" date="2009" name="Rice">
        <title>De Novo Next Generation Sequencing of Plant Genomes.</title>
        <authorList>
            <person name="Rounsley S."/>
            <person name="Marri P.R."/>
            <person name="Yu Y."/>
            <person name="He R."/>
            <person name="Sisneros N."/>
            <person name="Goicoechea J.L."/>
            <person name="Lee S.J."/>
            <person name="Angelova A."/>
            <person name="Kudrna D."/>
            <person name="Luo M."/>
            <person name="Affourtit J."/>
            <person name="Desany B."/>
            <person name="Knight J."/>
            <person name="Niazi F."/>
            <person name="Egholm M."/>
            <person name="Wing R.A."/>
        </authorList>
    </citation>
    <scope>NUCLEOTIDE SEQUENCE [LARGE SCALE GENOMIC DNA]</scope>
    <source>
        <strain evidence="2">cv. IRGC 105608</strain>
    </source>
</reference>
<reference evidence="2" key="2">
    <citation type="submission" date="2015-03" db="UniProtKB">
        <authorList>
            <consortium name="EnsemblPlants"/>
        </authorList>
    </citation>
    <scope>IDENTIFICATION</scope>
</reference>
<name>A0A0D3HCC7_9ORYZ</name>
<dbReference type="Gramene" id="OBART10G06070.1">
    <property type="protein sequence ID" value="OBART10G06070.1"/>
    <property type="gene ID" value="OBART10G06070"/>
</dbReference>
<dbReference type="Proteomes" id="UP000026960">
    <property type="component" value="Chromosome 10"/>
</dbReference>
<dbReference type="EnsemblPlants" id="OBART10G06070.1">
    <property type="protein sequence ID" value="OBART10G06070.1"/>
    <property type="gene ID" value="OBART10G06070"/>
</dbReference>
<sequence length="202" mass="21159">MALPCVPATPPAFSTSGGSSFVVVGLAKRVHRRQPEVSDGARDGRILLEPHVSRRPTTVMRVPGLGSSSILMSFRASVVTHVGQQKSPRRILHFCQSSNFAPQFSVGGVHRSVVHAGAPENNIDVRLAGHYGGGVVRVIVGQGGGESDGVDVDDDGVLVAPAGVDARSHVERAIREPVQRLSNAWPRDSGSSAASQPPGKEP</sequence>
<organism evidence="2">
    <name type="scientific">Oryza barthii</name>
    <dbReference type="NCBI Taxonomy" id="65489"/>
    <lineage>
        <taxon>Eukaryota</taxon>
        <taxon>Viridiplantae</taxon>
        <taxon>Streptophyta</taxon>
        <taxon>Embryophyta</taxon>
        <taxon>Tracheophyta</taxon>
        <taxon>Spermatophyta</taxon>
        <taxon>Magnoliopsida</taxon>
        <taxon>Liliopsida</taxon>
        <taxon>Poales</taxon>
        <taxon>Poaceae</taxon>
        <taxon>BOP clade</taxon>
        <taxon>Oryzoideae</taxon>
        <taxon>Oryzeae</taxon>
        <taxon>Oryzinae</taxon>
        <taxon>Oryza</taxon>
    </lineage>
</organism>
<dbReference type="HOGENOM" id="CLU_1356504_0_0_1"/>
<feature type="region of interest" description="Disordered" evidence="1">
    <location>
        <begin position="170"/>
        <end position="202"/>
    </location>
</feature>
<protein>
    <submittedName>
        <fullName evidence="2">Uncharacterized protein</fullName>
    </submittedName>
</protein>
<dbReference type="PaxDb" id="65489-OBART10G06070.1"/>
<dbReference type="AlphaFoldDB" id="A0A0D3HCC7"/>
<evidence type="ECO:0000256" key="1">
    <source>
        <dbReference type="SAM" id="MobiDB-lite"/>
    </source>
</evidence>
<evidence type="ECO:0000313" key="3">
    <source>
        <dbReference type="Proteomes" id="UP000026960"/>
    </source>
</evidence>
<keyword evidence="3" id="KW-1185">Reference proteome</keyword>
<accession>A0A0D3HCC7</accession>
<evidence type="ECO:0000313" key="2">
    <source>
        <dbReference type="EnsemblPlants" id="OBART10G06070.1"/>
    </source>
</evidence>